<dbReference type="GO" id="GO:0000387">
    <property type="term" value="P:spliceosomal snRNP assembly"/>
    <property type="evidence" value="ECO:0007669"/>
    <property type="project" value="TreeGrafter"/>
</dbReference>
<feature type="region of interest" description="Disordered" evidence="1">
    <location>
        <begin position="321"/>
        <end position="389"/>
    </location>
</feature>
<protein>
    <recommendedName>
        <fullName evidence="6">Coilin</fullName>
    </recommendedName>
</protein>
<evidence type="ECO:0000313" key="5">
    <source>
        <dbReference type="Proteomes" id="UP001141552"/>
    </source>
</evidence>
<reference evidence="4" key="2">
    <citation type="journal article" date="2023" name="Plants (Basel)">
        <title>Annotation of the Turnera subulata (Passifloraceae) Draft Genome Reveals the S-Locus Evolved after the Divergence of Turneroideae from Passifloroideae in a Stepwise Manner.</title>
        <authorList>
            <person name="Henning P.M."/>
            <person name="Roalson E.H."/>
            <person name="Mir W."/>
            <person name="McCubbin A.G."/>
            <person name="Shore J.S."/>
        </authorList>
    </citation>
    <scope>NUCLEOTIDE SEQUENCE</scope>
    <source>
        <strain evidence="4">F60SS</strain>
    </source>
</reference>
<keyword evidence="5" id="KW-1185">Reference proteome</keyword>
<comment type="caution">
    <text evidence="4">The sequence shown here is derived from an EMBL/GenBank/DDBJ whole genome shotgun (WGS) entry which is preliminary data.</text>
</comment>
<reference evidence="4" key="1">
    <citation type="submission" date="2022-02" db="EMBL/GenBank/DDBJ databases">
        <authorList>
            <person name="Henning P.M."/>
            <person name="McCubbin A.G."/>
            <person name="Shore J.S."/>
        </authorList>
    </citation>
    <scope>NUCLEOTIDE SEQUENCE</scope>
    <source>
        <strain evidence="4">F60SS</strain>
        <tissue evidence="4">Leaves</tissue>
    </source>
</reference>
<feature type="compositionally biased region" description="Basic residues" evidence="1">
    <location>
        <begin position="225"/>
        <end position="242"/>
    </location>
</feature>
<dbReference type="PANTHER" id="PTHR15197">
    <property type="entry name" value="COILIN P80"/>
    <property type="match status" value="1"/>
</dbReference>
<organism evidence="4 5">
    <name type="scientific">Turnera subulata</name>
    <dbReference type="NCBI Taxonomy" id="218843"/>
    <lineage>
        <taxon>Eukaryota</taxon>
        <taxon>Viridiplantae</taxon>
        <taxon>Streptophyta</taxon>
        <taxon>Embryophyta</taxon>
        <taxon>Tracheophyta</taxon>
        <taxon>Spermatophyta</taxon>
        <taxon>Magnoliopsida</taxon>
        <taxon>eudicotyledons</taxon>
        <taxon>Gunneridae</taxon>
        <taxon>Pentapetalae</taxon>
        <taxon>rosids</taxon>
        <taxon>fabids</taxon>
        <taxon>Malpighiales</taxon>
        <taxon>Passifloraceae</taxon>
        <taxon>Turnera</taxon>
    </lineage>
</organism>
<dbReference type="GO" id="GO:0015030">
    <property type="term" value="C:Cajal body"/>
    <property type="evidence" value="ECO:0007669"/>
    <property type="project" value="TreeGrafter"/>
</dbReference>
<dbReference type="InterPro" id="IPR024822">
    <property type="entry name" value="Coilin"/>
</dbReference>
<feature type="region of interest" description="Disordered" evidence="1">
    <location>
        <begin position="634"/>
        <end position="677"/>
    </location>
</feature>
<evidence type="ECO:0000259" key="3">
    <source>
        <dbReference type="Pfam" id="PF23086"/>
    </source>
</evidence>
<proteinExistence type="predicted"/>
<gene>
    <name evidence="4" type="ORF">Tsubulata_021227</name>
</gene>
<dbReference type="OrthoDB" id="74813at2759"/>
<feature type="region of interest" description="Disordered" evidence="1">
    <location>
        <begin position="133"/>
        <end position="247"/>
    </location>
</feature>
<sequence>MGDTVRLKVVLDQALCTESQETQGLKRCWILLKPQHRTISDLSSYLLRAFSLQDACPNGLLLSMEGFVLPPFESTCILKDKDVIRVKRRGGGESRELIEADGDDRLRNGLEVVEIVDKPPGVTTAMNLLANEEFQKESGGYESEPEDDVDKEVAEEEEEEQALSEKAPEEKTVSKKRKASKELHSSKRKKKKSASAKKCAIVSENVGNGHAKQKGTPCTTEANGRSRKKSKDTSNKKRKVNVGHHTEGIGLFTAYKDCLNGTSHEIRSDQPEDNDNTRADVSHASETKKFPSRSARRKKAKRQWLREKLKAERIEQERQLLEKLDQQSSDKENPPVVSAQSLDKENYAVSAQSPMKGNHKISEKIPDEDSNKLTEDNQRQDPDSDMDDDVVPIVIRPGHIRFQPLGKVATDQTIQQNQNHVETFQWNGITSKKKGQKWGKQKVASSKWNGYDNFNEDWSGVVDIEEEKPTCDSIDFDKLPFYTTLPQEGDVIAYRLIELSSSWTPEISSYRVGKISQYDCGTNRVILVQIPEHPVIPKKIDDEVSPEPSDTFPYGEDGSLEIDFSSLLEVRVFGHDNQDSAKSVAGGVNEVHGRDHDATKGSELSDNNGAHALPKGNGETELWKEINQVLEAKKAQLSHEGNGSPAESSKRRSWSSRGLRGSALGPTVALLRSQDGL</sequence>
<feature type="region of interest" description="Disordered" evidence="1">
    <location>
        <begin position="581"/>
        <end position="619"/>
    </location>
</feature>
<evidence type="ECO:0000259" key="2">
    <source>
        <dbReference type="Pfam" id="PF15862"/>
    </source>
</evidence>
<dbReference type="Pfam" id="PF23086">
    <property type="entry name" value="Tudor_Coilin"/>
    <property type="match status" value="1"/>
</dbReference>
<dbReference type="InterPro" id="IPR056398">
    <property type="entry name" value="Tudor_Coilin"/>
</dbReference>
<dbReference type="PANTHER" id="PTHR15197:SF0">
    <property type="entry name" value="COILIN"/>
    <property type="match status" value="1"/>
</dbReference>
<evidence type="ECO:0000313" key="4">
    <source>
        <dbReference type="EMBL" id="KAJ4833543.1"/>
    </source>
</evidence>
<dbReference type="GO" id="GO:0030620">
    <property type="term" value="F:U2 snRNA binding"/>
    <property type="evidence" value="ECO:0007669"/>
    <property type="project" value="TreeGrafter"/>
</dbReference>
<dbReference type="Pfam" id="PF15862">
    <property type="entry name" value="Coilin_N"/>
    <property type="match status" value="1"/>
</dbReference>
<accession>A0A9Q0FLG9</accession>
<feature type="domain" description="Coilin tudor" evidence="3">
    <location>
        <begin position="473"/>
        <end position="575"/>
    </location>
</feature>
<feature type="compositionally biased region" description="Basic and acidic residues" evidence="1">
    <location>
        <begin position="321"/>
        <end position="333"/>
    </location>
</feature>
<feature type="compositionally biased region" description="Basic and acidic residues" evidence="1">
    <location>
        <begin position="591"/>
        <end position="600"/>
    </location>
</feature>
<dbReference type="AlphaFoldDB" id="A0A9Q0FLG9"/>
<feature type="compositionally biased region" description="Basic and acidic residues" evidence="1">
    <location>
        <begin position="264"/>
        <end position="289"/>
    </location>
</feature>
<evidence type="ECO:0008006" key="6">
    <source>
        <dbReference type="Google" id="ProtNLM"/>
    </source>
</evidence>
<feature type="compositionally biased region" description="Basic and acidic residues" evidence="1">
    <location>
        <begin position="360"/>
        <end position="382"/>
    </location>
</feature>
<name>A0A9Q0FLG9_9ROSI</name>
<feature type="compositionally biased region" description="Acidic residues" evidence="1">
    <location>
        <begin position="143"/>
        <end position="162"/>
    </location>
</feature>
<dbReference type="GO" id="GO:0030619">
    <property type="term" value="F:U1 snRNA binding"/>
    <property type="evidence" value="ECO:0007669"/>
    <property type="project" value="TreeGrafter"/>
</dbReference>
<feature type="region of interest" description="Disordered" evidence="1">
    <location>
        <begin position="263"/>
        <end position="304"/>
    </location>
</feature>
<feature type="compositionally biased region" description="Basic residues" evidence="1">
    <location>
        <begin position="290"/>
        <end position="303"/>
    </location>
</feature>
<feature type="compositionally biased region" description="Basic residues" evidence="1">
    <location>
        <begin position="186"/>
        <end position="195"/>
    </location>
</feature>
<dbReference type="InterPro" id="IPR031722">
    <property type="entry name" value="Coilin_N"/>
</dbReference>
<evidence type="ECO:0000256" key="1">
    <source>
        <dbReference type="SAM" id="MobiDB-lite"/>
    </source>
</evidence>
<dbReference type="EMBL" id="JAKUCV010004922">
    <property type="protein sequence ID" value="KAJ4833543.1"/>
    <property type="molecule type" value="Genomic_DNA"/>
</dbReference>
<dbReference type="Proteomes" id="UP001141552">
    <property type="component" value="Unassembled WGS sequence"/>
</dbReference>
<feature type="domain" description="Coilin N-terminal" evidence="2">
    <location>
        <begin position="17"/>
        <end position="197"/>
    </location>
</feature>